<dbReference type="RefSeq" id="XP_025598183.1">
    <property type="nucleotide sequence ID" value="XM_025740916.1"/>
</dbReference>
<evidence type="ECO:0000256" key="4">
    <source>
        <dbReference type="ARBA" id="ARBA00004370"/>
    </source>
</evidence>
<keyword evidence="10" id="KW-1133">Transmembrane helix</keyword>
<dbReference type="Pfam" id="PF13450">
    <property type="entry name" value="NAD_binding_8"/>
    <property type="match status" value="1"/>
</dbReference>
<dbReference type="InterPro" id="IPR036188">
    <property type="entry name" value="FAD/NAD-bd_sf"/>
</dbReference>
<protein>
    <recommendedName>
        <fullName evidence="6 13">Long-chain-alcohol oxidase</fullName>
        <ecNumber evidence="6 13">1.1.3.20</ecNumber>
    </recommendedName>
</protein>
<proteinExistence type="inferred from homology"/>
<evidence type="ECO:0000256" key="12">
    <source>
        <dbReference type="ARBA" id="ARBA00023136"/>
    </source>
</evidence>
<sequence length="753" mass="81011">MALKLRTTADKLWSESQRTVMLAIADAFVPHLEGEAAADIIAALPQEATQRQRDLVTRFATEGFADHPHLLDCLAHQAKASLSAKTLGDISLLLTILSTRAGTLALTGHITAFPNLDRKTREGILTGWLASPLALIQKGAAGFKGLILITFYRFNQTAWEAVGYNDAPADDWQKYRNESNAKESPLHNFKFENDRVHAQAASSEIVIDTDVLIVGSGSGGGVAAKYLSERGLRVLVVDKGGYLRPADVTGREDQGYPAMYEGEGLLPTEDGSVNVLAGSTFGGGTTVNWSASLKPRHFARKAWAQKHGVPYYLSPAFTDDLNAVCGRMGCSTANIKHNVANSLLALGAQRAGQPCDAVPQNTGGHVHYCGKCQLGCVSGHKQGGTVTWLRDAAETGNAAFMINTDIRRLIMEGKDKRTAVGAYAVCEGRNVTIRANRGVVVSAGSVNTPAVLQRTPELSYNKQIGRNLHLHPTSVVVGYYDFPVKPWEGSLLTMVSNAAELVDAEGWGCKLEVIASSPSIHAAFSNWQSAEEHRKKMLRYSHSFTIICITRDRDGGRVFVDGEGQARMDYTISKHDQASLLQGLLRATEIHMMAGACEIATVQTGVEPFMPVLSQHGRPVGDDVPPETTALPSTSTPANAVSRNLLDPEFQAWQAKVEKAGARPQWTTIGSAHQMGSCRMGGKPSHSACDPEGRVWGAKNLWVADASILPEATGVNPMISTMSSARYVSRNVAKDLGVERPVGADAVVREARI</sequence>
<dbReference type="GO" id="GO:0050660">
    <property type="term" value="F:flavin adenine dinucleotide binding"/>
    <property type="evidence" value="ECO:0007669"/>
    <property type="project" value="InterPro"/>
</dbReference>
<evidence type="ECO:0000313" key="17">
    <source>
        <dbReference type="EMBL" id="PWN97904.1"/>
    </source>
</evidence>
<evidence type="ECO:0000259" key="15">
    <source>
        <dbReference type="Pfam" id="PF00732"/>
    </source>
</evidence>
<evidence type="ECO:0000256" key="8">
    <source>
        <dbReference type="ARBA" id="ARBA00022692"/>
    </source>
</evidence>
<keyword evidence="7" id="KW-0285">Flavoprotein</keyword>
<dbReference type="InterPro" id="IPR007867">
    <property type="entry name" value="GMC_OxRtase_C"/>
</dbReference>
<keyword evidence="11 13" id="KW-0560">Oxidoreductase</keyword>
<dbReference type="Proteomes" id="UP000245946">
    <property type="component" value="Unassembled WGS sequence"/>
</dbReference>
<gene>
    <name evidence="17" type="ORF">FA09DRAFT_318871</name>
</gene>
<dbReference type="GO" id="GO:0046577">
    <property type="term" value="F:long-chain-alcohol oxidase activity"/>
    <property type="evidence" value="ECO:0007669"/>
    <property type="project" value="UniProtKB-EC"/>
</dbReference>
<name>A0A316ZA63_9BASI</name>
<comment type="function">
    <text evidence="3">Long-chain fatty alcohol oxidase involved in the omega-oxidation pathway of lipid degradation.</text>
</comment>
<reference evidence="17 18" key="1">
    <citation type="journal article" date="2018" name="Mol. Biol. Evol.">
        <title>Broad Genomic Sampling Reveals a Smut Pathogenic Ancestry of the Fungal Clade Ustilaginomycotina.</title>
        <authorList>
            <person name="Kijpornyongpan T."/>
            <person name="Mondo S.J."/>
            <person name="Barry K."/>
            <person name="Sandor L."/>
            <person name="Lee J."/>
            <person name="Lipzen A."/>
            <person name="Pangilinan J."/>
            <person name="LaButti K."/>
            <person name="Hainaut M."/>
            <person name="Henrissat B."/>
            <person name="Grigoriev I.V."/>
            <person name="Spatafora J.W."/>
            <person name="Aime M.C."/>
        </authorList>
    </citation>
    <scope>NUCLEOTIDE SEQUENCE [LARGE SCALE GENOMIC DNA]</scope>
    <source>
        <strain evidence="17 18">MCA 4186</strain>
    </source>
</reference>
<dbReference type="EC" id="1.1.3.20" evidence="6 13"/>
<keyword evidence="18" id="KW-1185">Reference proteome</keyword>
<dbReference type="GO" id="GO:0016020">
    <property type="term" value="C:membrane"/>
    <property type="evidence" value="ECO:0007669"/>
    <property type="project" value="UniProtKB-SubCell"/>
</dbReference>
<evidence type="ECO:0000256" key="6">
    <source>
        <dbReference type="ARBA" id="ARBA00013125"/>
    </source>
</evidence>
<dbReference type="Pfam" id="PF00732">
    <property type="entry name" value="GMC_oxred_N"/>
    <property type="match status" value="1"/>
</dbReference>
<dbReference type="PANTHER" id="PTHR46056">
    <property type="entry name" value="LONG-CHAIN-ALCOHOL OXIDASE"/>
    <property type="match status" value="1"/>
</dbReference>
<evidence type="ECO:0000256" key="5">
    <source>
        <dbReference type="ARBA" id="ARBA00010790"/>
    </source>
</evidence>
<feature type="domain" description="Glucose-methanol-choline oxidoreductase C-terminal" evidence="16">
    <location>
        <begin position="566"/>
        <end position="723"/>
    </location>
</feature>
<keyword evidence="9" id="KW-0274">FAD</keyword>
<dbReference type="GeneID" id="37268460"/>
<evidence type="ECO:0000256" key="13">
    <source>
        <dbReference type="PIRNR" id="PIRNR028937"/>
    </source>
</evidence>
<dbReference type="Pfam" id="PF05199">
    <property type="entry name" value="GMC_oxred_C"/>
    <property type="match status" value="1"/>
</dbReference>
<evidence type="ECO:0000256" key="3">
    <source>
        <dbReference type="ARBA" id="ARBA00003842"/>
    </source>
</evidence>
<evidence type="ECO:0000256" key="10">
    <source>
        <dbReference type="ARBA" id="ARBA00022989"/>
    </source>
</evidence>
<feature type="active site" description="Proton acceptor" evidence="14">
    <location>
        <position position="673"/>
    </location>
</feature>
<accession>A0A316ZA63</accession>
<evidence type="ECO:0000256" key="14">
    <source>
        <dbReference type="PIRSR" id="PIRSR028937-1"/>
    </source>
</evidence>
<feature type="domain" description="Glucose-methanol-choline oxidoreductase N-terminal" evidence="15">
    <location>
        <begin position="258"/>
        <end position="472"/>
    </location>
</feature>
<evidence type="ECO:0000259" key="16">
    <source>
        <dbReference type="Pfam" id="PF05199"/>
    </source>
</evidence>
<comment type="similarity">
    <text evidence="5 13">Belongs to the GMC oxidoreductase family.</text>
</comment>
<dbReference type="OrthoDB" id="269227at2759"/>
<dbReference type="STRING" id="58919.A0A316ZA63"/>
<evidence type="ECO:0000256" key="11">
    <source>
        <dbReference type="ARBA" id="ARBA00023002"/>
    </source>
</evidence>
<evidence type="ECO:0000256" key="9">
    <source>
        <dbReference type="ARBA" id="ARBA00022827"/>
    </source>
</evidence>
<comment type="catalytic activity">
    <reaction evidence="1 13">
        <text>a long-chain primary fatty alcohol + O2 = a long-chain fatty aldehyde + H2O2</text>
        <dbReference type="Rhea" id="RHEA:22756"/>
        <dbReference type="ChEBI" id="CHEBI:15379"/>
        <dbReference type="ChEBI" id="CHEBI:16240"/>
        <dbReference type="ChEBI" id="CHEBI:17176"/>
        <dbReference type="ChEBI" id="CHEBI:77396"/>
        <dbReference type="EC" id="1.1.3.20"/>
    </reaction>
</comment>
<evidence type="ECO:0000256" key="7">
    <source>
        <dbReference type="ARBA" id="ARBA00022630"/>
    </source>
</evidence>
<dbReference type="InterPro" id="IPR000172">
    <property type="entry name" value="GMC_OxRdtase_N"/>
</dbReference>
<dbReference type="EMBL" id="KZ819293">
    <property type="protein sequence ID" value="PWN97904.1"/>
    <property type="molecule type" value="Genomic_DNA"/>
</dbReference>
<dbReference type="PIRSF" id="PIRSF028937">
    <property type="entry name" value="Lg_Ch_AO"/>
    <property type="match status" value="1"/>
</dbReference>
<comment type="subcellular location">
    <subcellularLocation>
        <location evidence="4">Membrane</location>
    </subcellularLocation>
</comment>
<evidence type="ECO:0000313" key="18">
    <source>
        <dbReference type="Proteomes" id="UP000245946"/>
    </source>
</evidence>
<keyword evidence="8" id="KW-0812">Transmembrane</keyword>
<evidence type="ECO:0000256" key="2">
    <source>
        <dbReference type="ARBA" id="ARBA00001974"/>
    </source>
</evidence>
<dbReference type="PANTHER" id="PTHR46056:SF12">
    <property type="entry name" value="LONG-CHAIN-ALCOHOL OXIDASE"/>
    <property type="match status" value="1"/>
</dbReference>
<evidence type="ECO:0000256" key="1">
    <source>
        <dbReference type="ARBA" id="ARBA00000920"/>
    </source>
</evidence>
<comment type="cofactor">
    <cofactor evidence="2">
        <name>FAD</name>
        <dbReference type="ChEBI" id="CHEBI:57692"/>
    </cofactor>
</comment>
<keyword evidence="12" id="KW-0472">Membrane</keyword>
<dbReference type="AlphaFoldDB" id="A0A316ZA63"/>
<dbReference type="Gene3D" id="3.50.50.60">
    <property type="entry name" value="FAD/NAD(P)-binding domain"/>
    <property type="match status" value="2"/>
</dbReference>
<organism evidence="17 18">
    <name type="scientific">Tilletiopsis washingtonensis</name>
    <dbReference type="NCBI Taxonomy" id="58919"/>
    <lineage>
        <taxon>Eukaryota</taxon>
        <taxon>Fungi</taxon>
        <taxon>Dikarya</taxon>
        <taxon>Basidiomycota</taxon>
        <taxon>Ustilaginomycotina</taxon>
        <taxon>Exobasidiomycetes</taxon>
        <taxon>Entylomatales</taxon>
        <taxon>Entylomatales incertae sedis</taxon>
        <taxon>Tilletiopsis</taxon>
    </lineage>
</organism>
<dbReference type="InterPro" id="IPR012400">
    <property type="entry name" value="Long_Oxdase"/>
</dbReference>
<dbReference type="SUPFAM" id="SSF51905">
    <property type="entry name" value="FAD/NAD(P)-binding domain"/>
    <property type="match status" value="1"/>
</dbReference>